<dbReference type="GO" id="GO:0005789">
    <property type="term" value="C:endoplasmic reticulum membrane"/>
    <property type="evidence" value="ECO:0007669"/>
    <property type="project" value="UniProtKB-SubCell"/>
</dbReference>
<feature type="transmembrane region" description="Helical" evidence="10">
    <location>
        <begin position="265"/>
        <end position="288"/>
    </location>
</feature>
<organism evidence="11 12">
    <name type="scientific">Anaeromyces robustus</name>
    <dbReference type="NCBI Taxonomy" id="1754192"/>
    <lineage>
        <taxon>Eukaryota</taxon>
        <taxon>Fungi</taxon>
        <taxon>Fungi incertae sedis</taxon>
        <taxon>Chytridiomycota</taxon>
        <taxon>Chytridiomycota incertae sedis</taxon>
        <taxon>Neocallimastigomycetes</taxon>
        <taxon>Neocallimastigales</taxon>
        <taxon>Neocallimastigaceae</taxon>
        <taxon>Anaeromyces</taxon>
    </lineage>
</organism>
<proteinExistence type="inferred from homology"/>
<dbReference type="GO" id="GO:0052926">
    <property type="term" value="F:dol-P-Man:Man(6)GlcNAc(2)-PP-Dol alpha-1,2-mannosyltransferase activity"/>
    <property type="evidence" value="ECO:0007669"/>
    <property type="project" value="EnsemblFungi"/>
</dbReference>
<gene>
    <name evidence="11" type="ORF">BCR32DRAFT_230510</name>
</gene>
<comment type="pathway">
    <text evidence="2">Protein modification; protein glycosylation.</text>
</comment>
<evidence type="ECO:0000256" key="6">
    <source>
        <dbReference type="ARBA" id="ARBA00022692"/>
    </source>
</evidence>
<keyword evidence="12" id="KW-1185">Reference proteome</keyword>
<dbReference type="STRING" id="1754192.A0A1Y1XFZ1"/>
<dbReference type="OrthoDB" id="497541at2759"/>
<dbReference type="PANTHER" id="PTHR22760">
    <property type="entry name" value="GLYCOSYLTRANSFERASE"/>
    <property type="match status" value="1"/>
</dbReference>
<comment type="similarity">
    <text evidence="3 10">Belongs to the glycosyltransferase 22 family.</text>
</comment>
<evidence type="ECO:0000256" key="10">
    <source>
        <dbReference type="RuleBase" id="RU363075"/>
    </source>
</evidence>
<dbReference type="PANTHER" id="PTHR22760:SF2">
    <property type="entry name" value="ALPHA-1,2-MANNOSYLTRANSFERASE ALG9"/>
    <property type="match status" value="1"/>
</dbReference>
<evidence type="ECO:0000313" key="12">
    <source>
        <dbReference type="Proteomes" id="UP000193944"/>
    </source>
</evidence>
<evidence type="ECO:0000313" key="11">
    <source>
        <dbReference type="EMBL" id="ORX84326.1"/>
    </source>
</evidence>
<evidence type="ECO:0000256" key="4">
    <source>
        <dbReference type="ARBA" id="ARBA00022676"/>
    </source>
</evidence>
<reference evidence="11 12" key="2">
    <citation type="submission" date="2016-08" db="EMBL/GenBank/DDBJ databases">
        <title>Pervasive Adenine N6-methylation of Active Genes in Fungi.</title>
        <authorList>
            <consortium name="DOE Joint Genome Institute"/>
            <person name="Mondo S.J."/>
            <person name="Dannebaum R.O."/>
            <person name="Kuo R.C."/>
            <person name="Labutti K."/>
            <person name="Haridas S."/>
            <person name="Kuo A."/>
            <person name="Salamov A."/>
            <person name="Ahrendt S.R."/>
            <person name="Lipzen A."/>
            <person name="Sullivan W."/>
            <person name="Andreopoulos W.B."/>
            <person name="Clum A."/>
            <person name="Lindquist E."/>
            <person name="Daum C."/>
            <person name="Ramamoorthy G.K."/>
            <person name="Gryganskyi A."/>
            <person name="Culley D."/>
            <person name="Magnuson J.K."/>
            <person name="James T.Y."/>
            <person name="O'Malley M.A."/>
            <person name="Stajich J.E."/>
            <person name="Spatafora J.W."/>
            <person name="Visel A."/>
            <person name="Grigoriev I.V."/>
        </authorList>
    </citation>
    <scope>NUCLEOTIDE SEQUENCE [LARGE SCALE GENOMIC DNA]</scope>
    <source>
        <strain evidence="11 12">S4</strain>
    </source>
</reference>
<protein>
    <recommendedName>
        <fullName evidence="10">Mannosyltransferase</fullName>
        <ecNumber evidence="10">2.4.1.-</ecNumber>
    </recommendedName>
</protein>
<keyword evidence="7 10" id="KW-0256">Endoplasmic reticulum</keyword>
<keyword evidence="8 10" id="KW-1133">Transmembrane helix</keyword>
<feature type="transmembrane region" description="Helical" evidence="10">
    <location>
        <begin position="68"/>
        <end position="88"/>
    </location>
</feature>
<evidence type="ECO:0000256" key="9">
    <source>
        <dbReference type="ARBA" id="ARBA00023136"/>
    </source>
</evidence>
<accession>A0A1Y1XFZ1</accession>
<evidence type="ECO:0000256" key="7">
    <source>
        <dbReference type="ARBA" id="ARBA00022824"/>
    </source>
</evidence>
<dbReference type="Pfam" id="PF03901">
    <property type="entry name" value="Glyco_transf_22"/>
    <property type="match status" value="1"/>
</dbReference>
<keyword evidence="9 10" id="KW-0472">Membrane</keyword>
<dbReference type="GO" id="GO:0052918">
    <property type="term" value="F:dol-P-Man:Man(8)GlcNAc(2)-PP-Dol alpha-1,2-mannosyltransferase activity"/>
    <property type="evidence" value="ECO:0007669"/>
    <property type="project" value="EnsemblFungi"/>
</dbReference>
<evidence type="ECO:0000256" key="3">
    <source>
        <dbReference type="ARBA" id="ARBA00007063"/>
    </source>
</evidence>
<feature type="transmembrane region" description="Helical" evidence="10">
    <location>
        <begin position="300"/>
        <end position="320"/>
    </location>
</feature>
<feature type="transmembrane region" description="Helical" evidence="10">
    <location>
        <begin position="204"/>
        <end position="227"/>
    </location>
</feature>
<feature type="transmembrane region" description="Helical" evidence="10">
    <location>
        <begin position="150"/>
        <end position="173"/>
    </location>
</feature>
<dbReference type="AlphaFoldDB" id="A0A1Y1XFZ1"/>
<comment type="subcellular location">
    <subcellularLocation>
        <location evidence="1 10">Endoplasmic reticulum membrane</location>
        <topology evidence="1 10">Multi-pass membrane protein</topology>
    </subcellularLocation>
</comment>
<keyword evidence="4 10" id="KW-0328">Glycosyltransferase</keyword>
<evidence type="ECO:0000256" key="8">
    <source>
        <dbReference type="ARBA" id="ARBA00022989"/>
    </source>
</evidence>
<keyword evidence="6 10" id="KW-0812">Transmembrane</keyword>
<evidence type="ECO:0000256" key="2">
    <source>
        <dbReference type="ARBA" id="ARBA00004922"/>
    </source>
</evidence>
<dbReference type="UniPathway" id="UPA00378"/>
<evidence type="ECO:0000256" key="5">
    <source>
        <dbReference type="ARBA" id="ARBA00022679"/>
    </source>
</evidence>
<evidence type="ECO:0000256" key="1">
    <source>
        <dbReference type="ARBA" id="ARBA00004477"/>
    </source>
</evidence>
<dbReference type="InterPro" id="IPR005599">
    <property type="entry name" value="GPI_mannosylTrfase"/>
</dbReference>
<feature type="transmembrane region" description="Helical" evidence="10">
    <location>
        <begin position="367"/>
        <end position="390"/>
    </location>
</feature>
<comment type="caution">
    <text evidence="11">The sequence shown here is derived from an EMBL/GenBank/DDBJ whole genome shotgun (WGS) entry which is preliminary data.</text>
</comment>
<sequence length="581" mass="67705">MLASLFTVITDCDETFNYWEPTHYLHYGYGLQTWEYSPKYSIRSWAYVSLHTLISKILSIPSHNKYQLFFFIRAVFAIVSTYCETHLYQTIVNYTNPYIGQFFLFGIIYCAGMSIASVAYLPSTFAMYTTMLAFAMSFQESSKKKTFFVIFYYALGGLLGWPFSAVLVFPFVFEDLLFPSIKKETKIIVSKLNIKDSLLKVKDIIIFGLLSILIILGPMMIIDYIFYKKWTVVPLNIVLYNVFSSDKGPNIYGTEPWHYYFLNGFLNFNILFFLALLSIPILALEALISNRPHLFSKMTYSTLFMKLIPMYLWIGIFTAQPHKEERFLFVIYPLIIFNAAVAIFSIKRILNILTQLIHLKNGKKFGRIIVGLIFAIYSVLSISRILSLYVNYSAPMKVYSYLNSKTMLEELNSYNHNITVCVGKEWYHFPTHYFMPNNTRIGFVKSKFDGLLPGYFKEGENHIGTWVIPEGMNDLNQEEFDKYVDIEQCSYMVDLYVEENEVKNSENLIEPNYITQTDKWEKVVCKSFINKNKSNALLRPFFFPKVIRNIIAKPGLVYDDYCLLRKVGLNHQNEESEKDNN</sequence>
<name>A0A1Y1XFZ1_9FUNG</name>
<keyword evidence="5" id="KW-0808">Transferase</keyword>
<feature type="transmembrane region" description="Helical" evidence="10">
    <location>
        <begin position="326"/>
        <end position="346"/>
    </location>
</feature>
<dbReference type="GO" id="GO:0006488">
    <property type="term" value="P:dolichol-linked oligosaccharide biosynthetic process"/>
    <property type="evidence" value="ECO:0007669"/>
    <property type="project" value="EnsemblFungi"/>
</dbReference>
<dbReference type="EC" id="2.4.1.-" evidence="10"/>
<dbReference type="Proteomes" id="UP000193944">
    <property type="component" value="Unassembled WGS sequence"/>
</dbReference>
<reference evidence="11 12" key="1">
    <citation type="submission" date="2016-08" db="EMBL/GenBank/DDBJ databases">
        <title>A Parts List for Fungal Cellulosomes Revealed by Comparative Genomics.</title>
        <authorList>
            <consortium name="DOE Joint Genome Institute"/>
            <person name="Haitjema C.H."/>
            <person name="Gilmore S.P."/>
            <person name="Henske J.K."/>
            <person name="Solomon K.V."/>
            <person name="De Groot R."/>
            <person name="Kuo A."/>
            <person name="Mondo S.J."/>
            <person name="Salamov A.A."/>
            <person name="Labutti K."/>
            <person name="Zhao Z."/>
            <person name="Chiniquy J."/>
            <person name="Barry K."/>
            <person name="Brewer H.M."/>
            <person name="Purvine S.O."/>
            <person name="Wright A.T."/>
            <person name="Boxma B."/>
            <person name="Van Alen T."/>
            <person name="Hackstein J.H."/>
            <person name="Baker S.E."/>
            <person name="Grigoriev I.V."/>
            <person name="O'Malley M.A."/>
        </authorList>
    </citation>
    <scope>NUCLEOTIDE SEQUENCE [LARGE SCALE GENOMIC DNA]</scope>
    <source>
        <strain evidence="11 12">S4</strain>
    </source>
</reference>
<dbReference type="EMBL" id="MCFG01000054">
    <property type="protein sequence ID" value="ORX84326.1"/>
    <property type="molecule type" value="Genomic_DNA"/>
</dbReference>